<organism evidence="8 9">
    <name type="scientific">Nonomuraea terrae</name>
    <dbReference type="NCBI Taxonomy" id="2530383"/>
    <lineage>
        <taxon>Bacteria</taxon>
        <taxon>Bacillati</taxon>
        <taxon>Actinomycetota</taxon>
        <taxon>Actinomycetes</taxon>
        <taxon>Streptosporangiales</taxon>
        <taxon>Streptosporangiaceae</taxon>
        <taxon>Nonomuraea</taxon>
    </lineage>
</organism>
<gene>
    <name evidence="8" type="ORF">E1286_26050</name>
</gene>
<evidence type="ECO:0000256" key="2">
    <source>
        <dbReference type="ARBA" id="ARBA00023002"/>
    </source>
</evidence>
<dbReference type="InterPro" id="IPR015590">
    <property type="entry name" value="Aldehyde_DH_dom"/>
</dbReference>
<dbReference type="PROSITE" id="PS00070">
    <property type="entry name" value="ALDEHYDE_DEHYDR_CYS"/>
    <property type="match status" value="1"/>
</dbReference>
<comment type="similarity">
    <text evidence="1 6">Belongs to the aldehyde dehydrogenase family.</text>
</comment>
<evidence type="ECO:0000256" key="4">
    <source>
        <dbReference type="ARBA" id="ARBA00049194"/>
    </source>
</evidence>
<evidence type="ECO:0000256" key="1">
    <source>
        <dbReference type="ARBA" id="ARBA00009986"/>
    </source>
</evidence>
<dbReference type="InterPro" id="IPR016163">
    <property type="entry name" value="Ald_DH_C"/>
</dbReference>
<comment type="caution">
    <text evidence="8">The sequence shown here is derived from an EMBL/GenBank/DDBJ whole genome shotgun (WGS) entry which is preliminary data.</text>
</comment>
<dbReference type="FunFam" id="3.40.309.10:FF:000012">
    <property type="entry name" value="Betaine aldehyde dehydrogenase"/>
    <property type="match status" value="1"/>
</dbReference>
<dbReference type="Pfam" id="PF00171">
    <property type="entry name" value="Aldedh"/>
    <property type="match status" value="1"/>
</dbReference>
<dbReference type="InterPro" id="IPR029510">
    <property type="entry name" value="Ald_DH_CS_GLU"/>
</dbReference>
<dbReference type="AlphaFoldDB" id="A0A4R4YKU8"/>
<evidence type="ECO:0000313" key="9">
    <source>
        <dbReference type="Proteomes" id="UP000295302"/>
    </source>
</evidence>
<feature type="active site" evidence="5">
    <location>
        <position position="250"/>
    </location>
</feature>
<dbReference type="PROSITE" id="PS00687">
    <property type="entry name" value="ALDEHYDE_DEHYDR_GLU"/>
    <property type="match status" value="1"/>
</dbReference>
<dbReference type="Gene3D" id="3.40.605.10">
    <property type="entry name" value="Aldehyde Dehydrogenase, Chain A, domain 1"/>
    <property type="match status" value="1"/>
</dbReference>
<dbReference type="CDD" id="cd07139">
    <property type="entry name" value="ALDH_AldA-Rv0768"/>
    <property type="match status" value="1"/>
</dbReference>
<evidence type="ECO:0000256" key="6">
    <source>
        <dbReference type="RuleBase" id="RU003345"/>
    </source>
</evidence>
<evidence type="ECO:0000256" key="5">
    <source>
        <dbReference type="PROSITE-ProRule" id="PRU10007"/>
    </source>
</evidence>
<feature type="domain" description="Aldehyde dehydrogenase" evidence="7">
    <location>
        <begin position="13"/>
        <end position="473"/>
    </location>
</feature>
<keyword evidence="2 6" id="KW-0560">Oxidoreductase</keyword>
<dbReference type="InterPro" id="IPR016162">
    <property type="entry name" value="Ald_DH_N"/>
</dbReference>
<dbReference type="EC" id="1.2.1.3" evidence="3"/>
<evidence type="ECO:0000256" key="3">
    <source>
        <dbReference type="ARBA" id="ARBA00024226"/>
    </source>
</evidence>
<dbReference type="PANTHER" id="PTHR42804:SF1">
    <property type="entry name" value="ALDEHYDE DEHYDROGENASE-RELATED"/>
    <property type="match status" value="1"/>
</dbReference>
<dbReference type="SUPFAM" id="SSF53720">
    <property type="entry name" value="ALDH-like"/>
    <property type="match status" value="1"/>
</dbReference>
<dbReference type="Proteomes" id="UP000295302">
    <property type="component" value="Unassembled WGS sequence"/>
</dbReference>
<protein>
    <recommendedName>
        <fullName evidence="3">aldehyde dehydrogenase (NAD(+))</fullName>
        <ecNumber evidence="3">1.2.1.3</ecNumber>
    </recommendedName>
</protein>
<dbReference type="Gene3D" id="3.40.309.10">
    <property type="entry name" value="Aldehyde Dehydrogenase, Chain A, domain 2"/>
    <property type="match status" value="1"/>
</dbReference>
<dbReference type="FunFam" id="3.40.605.10:FF:000007">
    <property type="entry name" value="NAD/NADP-dependent betaine aldehyde dehydrogenase"/>
    <property type="match status" value="1"/>
</dbReference>
<reference evidence="8 9" key="1">
    <citation type="submission" date="2019-03" db="EMBL/GenBank/DDBJ databases">
        <title>Draft genome sequences of novel Actinobacteria.</title>
        <authorList>
            <person name="Sahin N."/>
            <person name="Ay H."/>
            <person name="Saygin H."/>
        </authorList>
    </citation>
    <scope>NUCLEOTIDE SEQUENCE [LARGE SCALE GENOMIC DNA]</scope>
    <source>
        <strain evidence="8 9">CH32</strain>
    </source>
</reference>
<keyword evidence="9" id="KW-1185">Reference proteome</keyword>
<dbReference type="OrthoDB" id="6882680at2"/>
<proteinExistence type="inferred from homology"/>
<dbReference type="GO" id="GO:0004029">
    <property type="term" value="F:aldehyde dehydrogenase (NAD+) activity"/>
    <property type="evidence" value="ECO:0007669"/>
    <property type="project" value="UniProtKB-EC"/>
</dbReference>
<sequence>MRQHDKLFIGGEWVNPAGTGTLDVISPHTEEVVGRVPDGTAEDMDRAVAAAREAFDHGPWPRMTFAERAEVIARLAAIYNERQSEMAQLITEEMGSPITFSNLAQAPQPLGMLQFYAELGRTFEQEEQRQGVFGPITVRREPVGVVAAVVPWNVPQFVTMTKVAPALLAGCTIVLKPAPETPLDAYLLAEWAAEAGVPAGVFNVVVAGREVGEHLVSHPGVDKVAFTGSTAAGRRIAAICGEQLKRVSLELGGKSAAIVLDDADLASSMGFLAMASLMNNGQACVAQTRILASRNRYDEVVDAVAGMVKAQAVGDPADPATGIGPLVAKRQQERVEGYIKIGMDEGAKVVVGGLDRPYDKGWYVAPTVFAGVSNDMRIAREEIFGPVLAVIPFEDEADAIRIANDSDYGLAGTVWTADPEHGMDVARQVRTGTYGVNCFMLETNAPFGGYKASGVGRELGPEGLSAYLEYKTISRLG</sequence>
<evidence type="ECO:0000313" key="8">
    <source>
        <dbReference type="EMBL" id="TDD44784.1"/>
    </source>
</evidence>
<dbReference type="EMBL" id="SMKQ01000092">
    <property type="protein sequence ID" value="TDD44784.1"/>
    <property type="molecule type" value="Genomic_DNA"/>
</dbReference>
<dbReference type="PANTHER" id="PTHR42804">
    <property type="entry name" value="ALDEHYDE DEHYDROGENASE"/>
    <property type="match status" value="1"/>
</dbReference>
<dbReference type="InterPro" id="IPR016160">
    <property type="entry name" value="Ald_DH_CS_CYS"/>
</dbReference>
<dbReference type="RefSeq" id="WP_132616373.1">
    <property type="nucleotide sequence ID" value="NZ_SMKQ01000092.1"/>
</dbReference>
<evidence type="ECO:0000259" key="7">
    <source>
        <dbReference type="Pfam" id="PF00171"/>
    </source>
</evidence>
<comment type="catalytic activity">
    <reaction evidence="4">
        <text>an aldehyde + NAD(+) + H2O = a carboxylate + NADH + 2 H(+)</text>
        <dbReference type="Rhea" id="RHEA:16185"/>
        <dbReference type="ChEBI" id="CHEBI:15377"/>
        <dbReference type="ChEBI" id="CHEBI:15378"/>
        <dbReference type="ChEBI" id="CHEBI:17478"/>
        <dbReference type="ChEBI" id="CHEBI:29067"/>
        <dbReference type="ChEBI" id="CHEBI:57540"/>
        <dbReference type="ChEBI" id="CHEBI:57945"/>
        <dbReference type="EC" id="1.2.1.3"/>
    </reaction>
</comment>
<name>A0A4R4YKU8_9ACTN</name>
<accession>A0A4R4YKU8</accession>
<dbReference type="InterPro" id="IPR016161">
    <property type="entry name" value="Ald_DH/histidinol_DH"/>
</dbReference>